<organism evidence="1 2">
    <name type="scientific">Bimuria novae-zelandiae CBS 107.79</name>
    <dbReference type="NCBI Taxonomy" id="1447943"/>
    <lineage>
        <taxon>Eukaryota</taxon>
        <taxon>Fungi</taxon>
        <taxon>Dikarya</taxon>
        <taxon>Ascomycota</taxon>
        <taxon>Pezizomycotina</taxon>
        <taxon>Dothideomycetes</taxon>
        <taxon>Pleosporomycetidae</taxon>
        <taxon>Pleosporales</taxon>
        <taxon>Massarineae</taxon>
        <taxon>Didymosphaeriaceae</taxon>
        <taxon>Bimuria</taxon>
    </lineage>
</organism>
<name>A0A6A5VFN7_9PLEO</name>
<dbReference type="AlphaFoldDB" id="A0A6A5VFN7"/>
<dbReference type="EMBL" id="ML976670">
    <property type="protein sequence ID" value="KAF1975568.1"/>
    <property type="molecule type" value="Genomic_DNA"/>
</dbReference>
<keyword evidence="2" id="KW-1185">Reference proteome</keyword>
<proteinExistence type="predicted"/>
<sequence>MLLATPIGMKEISPFETPRSAPLAVPTPPMAFPRASVAPFSVHCLRDRSYVAPAHPGVPKHESRHSATLDAALGDDGGAVGVGLHVVGAGQGLPGEGWDDAWGTRKYGVC</sequence>
<evidence type="ECO:0000313" key="1">
    <source>
        <dbReference type="EMBL" id="KAF1975568.1"/>
    </source>
</evidence>
<gene>
    <name evidence="1" type="ORF">BU23DRAFT_566663</name>
</gene>
<accession>A0A6A5VFN7</accession>
<protein>
    <submittedName>
        <fullName evidence="1">Uncharacterized protein</fullName>
    </submittedName>
</protein>
<evidence type="ECO:0000313" key="2">
    <source>
        <dbReference type="Proteomes" id="UP000800036"/>
    </source>
</evidence>
<reference evidence="1" key="1">
    <citation type="journal article" date="2020" name="Stud. Mycol.">
        <title>101 Dothideomycetes genomes: a test case for predicting lifestyles and emergence of pathogens.</title>
        <authorList>
            <person name="Haridas S."/>
            <person name="Albert R."/>
            <person name="Binder M."/>
            <person name="Bloem J."/>
            <person name="Labutti K."/>
            <person name="Salamov A."/>
            <person name="Andreopoulos B."/>
            <person name="Baker S."/>
            <person name="Barry K."/>
            <person name="Bills G."/>
            <person name="Bluhm B."/>
            <person name="Cannon C."/>
            <person name="Castanera R."/>
            <person name="Culley D."/>
            <person name="Daum C."/>
            <person name="Ezra D."/>
            <person name="Gonzalez J."/>
            <person name="Henrissat B."/>
            <person name="Kuo A."/>
            <person name="Liang C."/>
            <person name="Lipzen A."/>
            <person name="Lutzoni F."/>
            <person name="Magnuson J."/>
            <person name="Mondo S."/>
            <person name="Nolan M."/>
            <person name="Ohm R."/>
            <person name="Pangilinan J."/>
            <person name="Park H.-J."/>
            <person name="Ramirez L."/>
            <person name="Alfaro M."/>
            <person name="Sun H."/>
            <person name="Tritt A."/>
            <person name="Yoshinaga Y."/>
            <person name="Zwiers L.-H."/>
            <person name="Turgeon B."/>
            <person name="Goodwin S."/>
            <person name="Spatafora J."/>
            <person name="Crous P."/>
            <person name="Grigoriev I."/>
        </authorList>
    </citation>
    <scope>NUCLEOTIDE SEQUENCE</scope>
    <source>
        <strain evidence="1">CBS 107.79</strain>
    </source>
</reference>
<dbReference type="Proteomes" id="UP000800036">
    <property type="component" value="Unassembled WGS sequence"/>
</dbReference>